<accession>A0A073IU82</accession>
<keyword evidence="1" id="KW-1133">Transmembrane helix</keyword>
<dbReference type="Proteomes" id="UP000027665">
    <property type="component" value="Unassembled WGS sequence"/>
</dbReference>
<name>A0A073IU82_9BACT</name>
<evidence type="ECO:0000313" key="3">
    <source>
        <dbReference type="Proteomes" id="UP000027665"/>
    </source>
</evidence>
<dbReference type="AlphaFoldDB" id="A0A073IU82"/>
<comment type="caution">
    <text evidence="2">The sequence shown here is derived from an EMBL/GenBank/DDBJ whole genome shotgun (WGS) entry which is preliminary data.</text>
</comment>
<dbReference type="EMBL" id="JMKI01000004">
    <property type="protein sequence ID" value="KEJ93349.1"/>
    <property type="molecule type" value="Genomic_DNA"/>
</dbReference>
<organism evidence="2 3">
    <name type="scientific">Synergistes jonesii</name>
    <dbReference type="NCBI Taxonomy" id="2754"/>
    <lineage>
        <taxon>Bacteria</taxon>
        <taxon>Thermotogati</taxon>
        <taxon>Synergistota</taxon>
        <taxon>Synergistia</taxon>
        <taxon>Synergistales</taxon>
        <taxon>Synergistaceae</taxon>
        <taxon>Synergistes</taxon>
    </lineage>
</organism>
<evidence type="ECO:0000256" key="1">
    <source>
        <dbReference type="SAM" id="Phobius"/>
    </source>
</evidence>
<evidence type="ECO:0000313" key="2">
    <source>
        <dbReference type="EMBL" id="KEJ93349.1"/>
    </source>
</evidence>
<gene>
    <name evidence="2" type="ORF">EH55_08590</name>
</gene>
<proteinExistence type="predicted"/>
<dbReference type="STRING" id="2754.EH55_08590"/>
<keyword evidence="3" id="KW-1185">Reference proteome</keyword>
<feature type="transmembrane region" description="Helical" evidence="1">
    <location>
        <begin position="6"/>
        <end position="35"/>
    </location>
</feature>
<sequence>MYRVYVAAAFVSFCVLVVAALAVAAFFVGKMLCVWSEDRRRQKRRMEYLANVYRAPKKDGGR</sequence>
<dbReference type="GeneID" id="90982535"/>
<reference evidence="2 3" key="1">
    <citation type="submission" date="2014-04" db="EMBL/GenBank/DDBJ databases">
        <title>Draft Genome Sequence of Synergistes jonesii.</title>
        <authorList>
            <person name="Coil D.A."/>
            <person name="Eisen J.A."/>
            <person name="Holland-Moritz H.E."/>
        </authorList>
    </citation>
    <scope>NUCLEOTIDE SEQUENCE [LARGE SCALE GENOMIC DNA]</scope>
    <source>
        <strain evidence="2 3">78-1</strain>
    </source>
</reference>
<dbReference type="RefSeq" id="WP_037974191.1">
    <property type="nucleotide sequence ID" value="NZ_JMKI01000004.1"/>
</dbReference>
<protein>
    <submittedName>
        <fullName evidence="2">Uncharacterized protein</fullName>
    </submittedName>
</protein>
<keyword evidence="1" id="KW-0472">Membrane</keyword>
<keyword evidence="1" id="KW-0812">Transmembrane</keyword>